<dbReference type="Proteomes" id="UP001527882">
    <property type="component" value="Unassembled WGS sequence"/>
</dbReference>
<dbReference type="PANTHER" id="PTHR43649:SF33">
    <property type="entry name" value="POLYGALACTURONAN_RHAMNOGALACTURONAN-BINDING PROTEIN YTCQ"/>
    <property type="match status" value="1"/>
</dbReference>
<feature type="chain" id="PRO_5045132238" evidence="6">
    <location>
        <begin position="23"/>
        <end position="449"/>
    </location>
</feature>
<keyword evidence="1" id="KW-1003">Cell membrane</keyword>
<protein>
    <submittedName>
        <fullName evidence="7">Sugar ABC transporter substrate-binding protein</fullName>
    </submittedName>
</protein>
<keyword evidence="3" id="KW-0472">Membrane</keyword>
<name>A0ABT4QBU7_9BACL</name>
<gene>
    <name evidence="7" type="ORF">O9H85_18000</name>
</gene>
<evidence type="ECO:0000256" key="5">
    <source>
        <dbReference type="ARBA" id="ARBA00023288"/>
    </source>
</evidence>
<evidence type="ECO:0000313" key="7">
    <source>
        <dbReference type="EMBL" id="MCZ8514288.1"/>
    </source>
</evidence>
<dbReference type="PROSITE" id="PS51257">
    <property type="entry name" value="PROKAR_LIPOPROTEIN"/>
    <property type="match status" value="1"/>
</dbReference>
<proteinExistence type="predicted"/>
<accession>A0ABT4QBU7</accession>
<sequence length="449" mass="50245">MNNKSVTMIAFTLFSCSILLSACGDGGNKPESSSKSDNNVQVKSKENVKLTFWDENAGPDRTPYLKELINRFQEKNPNITVEYVGIPNASNKQKYDVAISSNETPDIGGVNAVWISDFAAKGALIPLDSYLDKWNEKNKIDKKLIDYNKSLAPDKKLYQIPTTMYMDVFWYRTDWIKEAGLNPPTTWNAFFSDVEKLKDTSKNRYGYSIRGGDGSINQLTTAMYAYSGIGNYFDSNGKSTVNDPKNIEFLKRYASLYKNFTPTSDITNAYKEMVGTFDAGTAAIIQHNFGSYNNHLQAIGEGKFAATILPKSDNGKRVISPTANGYGIFKNSKHPDEAWQLLSFLLSNESQTYWNEKIGQMPTNSDSLQSDYVKKVQHIQEGAQVLADKDTVVLDVPLNLPDYSNIVKQLLEPNFQKVLAGTMTPENFLSSWASAIEKAKADYDKSMKK</sequence>
<dbReference type="RefSeq" id="WP_269882809.1">
    <property type="nucleotide sequence ID" value="NZ_JAQAGZ010000011.1"/>
</dbReference>
<keyword evidence="2 6" id="KW-0732">Signal</keyword>
<evidence type="ECO:0000313" key="8">
    <source>
        <dbReference type="Proteomes" id="UP001527882"/>
    </source>
</evidence>
<dbReference type="EMBL" id="JAQAGZ010000011">
    <property type="protein sequence ID" value="MCZ8514288.1"/>
    <property type="molecule type" value="Genomic_DNA"/>
</dbReference>
<dbReference type="Pfam" id="PF01547">
    <property type="entry name" value="SBP_bac_1"/>
    <property type="match status" value="1"/>
</dbReference>
<feature type="signal peptide" evidence="6">
    <location>
        <begin position="1"/>
        <end position="22"/>
    </location>
</feature>
<evidence type="ECO:0000256" key="4">
    <source>
        <dbReference type="ARBA" id="ARBA00023139"/>
    </source>
</evidence>
<keyword evidence="5" id="KW-0449">Lipoprotein</keyword>
<dbReference type="InterPro" id="IPR006059">
    <property type="entry name" value="SBP"/>
</dbReference>
<evidence type="ECO:0000256" key="2">
    <source>
        <dbReference type="ARBA" id="ARBA00022729"/>
    </source>
</evidence>
<evidence type="ECO:0000256" key="3">
    <source>
        <dbReference type="ARBA" id="ARBA00023136"/>
    </source>
</evidence>
<reference evidence="7 8" key="1">
    <citation type="submission" date="2022-12" db="EMBL/GenBank/DDBJ databases">
        <title>Draft genome sequence of Paenibacillus sp. dW9.</title>
        <authorList>
            <person name="Choi E.-W."/>
            <person name="Kim D.-U."/>
        </authorList>
    </citation>
    <scope>NUCLEOTIDE SEQUENCE [LARGE SCALE GENOMIC DNA]</scope>
    <source>
        <strain evidence="8">dW9</strain>
    </source>
</reference>
<dbReference type="CDD" id="cd13585">
    <property type="entry name" value="PBP2_TMBP_like"/>
    <property type="match status" value="1"/>
</dbReference>
<comment type="caution">
    <text evidence="7">The sequence shown here is derived from an EMBL/GenBank/DDBJ whole genome shotgun (WGS) entry which is preliminary data.</text>
</comment>
<keyword evidence="8" id="KW-1185">Reference proteome</keyword>
<dbReference type="SUPFAM" id="SSF53850">
    <property type="entry name" value="Periplasmic binding protein-like II"/>
    <property type="match status" value="1"/>
</dbReference>
<organism evidence="7 8">
    <name type="scientific">Paenibacillus gyeongsangnamensis</name>
    <dbReference type="NCBI Taxonomy" id="3388067"/>
    <lineage>
        <taxon>Bacteria</taxon>
        <taxon>Bacillati</taxon>
        <taxon>Bacillota</taxon>
        <taxon>Bacilli</taxon>
        <taxon>Bacillales</taxon>
        <taxon>Paenibacillaceae</taxon>
        <taxon>Paenibacillus</taxon>
    </lineage>
</organism>
<dbReference type="PANTHER" id="PTHR43649">
    <property type="entry name" value="ARABINOSE-BINDING PROTEIN-RELATED"/>
    <property type="match status" value="1"/>
</dbReference>
<dbReference type="Gene3D" id="3.40.190.10">
    <property type="entry name" value="Periplasmic binding protein-like II"/>
    <property type="match status" value="1"/>
</dbReference>
<keyword evidence="4" id="KW-0564">Palmitate</keyword>
<dbReference type="InterPro" id="IPR050490">
    <property type="entry name" value="Bact_solute-bd_prot1"/>
</dbReference>
<evidence type="ECO:0000256" key="1">
    <source>
        <dbReference type="ARBA" id="ARBA00022475"/>
    </source>
</evidence>
<evidence type="ECO:0000256" key="6">
    <source>
        <dbReference type="SAM" id="SignalP"/>
    </source>
</evidence>